<dbReference type="Proteomes" id="UP000696294">
    <property type="component" value="Unassembled WGS sequence"/>
</dbReference>
<evidence type="ECO:0000256" key="5">
    <source>
        <dbReference type="ARBA" id="ARBA00022840"/>
    </source>
</evidence>
<proteinExistence type="predicted"/>
<evidence type="ECO:0000256" key="7">
    <source>
        <dbReference type="SAM" id="SignalP"/>
    </source>
</evidence>
<evidence type="ECO:0000256" key="6">
    <source>
        <dbReference type="SAM" id="MobiDB-lite"/>
    </source>
</evidence>
<keyword evidence="3" id="KW-0547">Nucleotide-binding</keyword>
<sequence length="1477" mass="154695">MLINLSRRLVAVVASAALLATAAPLPGERPAAAYASSGYESGSGSGYDLDRAADVRAAQCLLTVVQRKGGQALKSVARSGLKGTEEELLQAADPEYWSTPGTRLHLASTMDHNWLRAKADELAGRNEVWEESLALSPPDAYSYAAFHTIESKDDPFVKVGLFGWINTMFWQAEDELYADRTPVAGQDSVEAATKIAAERYPEGSDWNARNAWEGMTFMHPMYADDARLFLEHGGFPTSAPDPDSTEFRIDVENLKARFASCTSHNPPDPYKVLTTELVTASTEWQAEIDGQRAQRESILAEEAEANADLQIATQALGEALGQSIIASRLADWQAYWLKQTPDTPSYPDAAEFPRVRNDIVKAQGLALGRVFVASRAAQSAQQHATKAVAAQQAAYQIADAAHLPRGRGLLYGQQAVQVTRASAAATLAVAKATETAANATRASATDSKTLMALAETQAHASQAEFRRVAAQEAAAQAKAAAEGAAEQAAQAAVNATKAKDAQARAEAAEQAAKDAAADARAKREIAETERENARTQKEIAARQQAVAAEADARAQSERQRAATQLSAAQSAGATAAERKQAALEAERTAAAARNDALQAESERDALLVKAEAHEAHAASVEGTDAAAAARTAATQARAAANRATTAAANARAAANDATAAATAAREAATRAEAAASRAKAASDAAQRDVAITNAAVKSAHAAAADAIDASEAAAENVRLARIYADTAKAKAAKAKADAAVARQEADAAGAAAVRTAGFAYSTAQAARAARDSAAQVIKPANDAIELGSPYQETDASAGLAVLTGQASKTVAAQQAAVAKAKAAQAARAAKEAAALAAKADADAKVAATAAADAADWAAKAADSLAEAQAFAAQAASAAKAAVRAEAATVAYDRQATADAAAAASAADAAGGYAGEARDSATEAERDAASARQAASAAEDDAAKARDVATQAEKDADTAENAAAHARELAEEAQRAAERAEAEADRQREAERASEAGPTGIPGLIGFAWEPSLDMDPQGNCTGTGSGCHIDMEYHLYGTQDYYLLSCPQAGKEIADCTAPLVGDYVGSGPFDLRFTKRTYIDGGELTQSVWASLTKALVHDYVGCWRKVTGSGGSLGNCAWAFGDIVVPPMIKAGYRYARAVRVGIRDGGNLAEAVFQLRNYSGLPATAVTRLEVAAGRAMAAGQCFPAGTLVDTEHGARPIEQIRVGDRVWSADPATGRRGLHRVTRLFHRSADALVNITAAGGTLSATEGHRFWVQGQGWTQAKDLRPGDALQEPSGKAARVVAVSPGGRGADVYNFEVEADHTYYVYAGSTPVLVHNDCLPKIQRGTHVVLGMDPYITELTKEVRKRDPAAINFLGDAFAKEGVSERPLWMDFVDNSVSTPGVKVSVTLDGVMDETGAIVADPTRAFAIQVARAEKVPAGDWRTIADRKNNLGTAWEMRRLRTSYIMGNKEWEDIDFYMTRNGAFVKVEVDRPAR</sequence>
<evidence type="ECO:0000256" key="1">
    <source>
        <dbReference type="ARBA" id="ARBA00022527"/>
    </source>
</evidence>
<dbReference type="PANTHER" id="PTHR24350">
    <property type="entry name" value="SERINE/THREONINE-PROTEIN KINASE IAL-RELATED"/>
    <property type="match status" value="1"/>
</dbReference>
<feature type="signal peptide" evidence="7">
    <location>
        <begin position="1"/>
        <end position="22"/>
    </location>
</feature>
<accession>A0ABX1BK50</accession>
<dbReference type="Gene3D" id="2.170.16.10">
    <property type="entry name" value="Hedgehog/Intein (Hint) domain"/>
    <property type="match status" value="1"/>
</dbReference>
<keyword evidence="2" id="KW-0808">Transferase</keyword>
<keyword evidence="7" id="KW-0732">Signal</keyword>
<protein>
    <recommendedName>
        <fullName evidence="8">Hint domain-containing protein</fullName>
    </recommendedName>
</protein>
<dbReference type="SMART" id="SM00306">
    <property type="entry name" value="HintN"/>
    <property type="match status" value="1"/>
</dbReference>
<feature type="compositionally biased region" description="Low complexity" evidence="6">
    <location>
        <begin position="561"/>
        <end position="573"/>
    </location>
</feature>
<dbReference type="CDD" id="cd00081">
    <property type="entry name" value="Hint"/>
    <property type="match status" value="1"/>
</dbReference>
<reference evidence="9 10" key="1">
    <citation type="submission" date="2020-03" db="EMBL/GenBank/DDBJ databases">
        <title>WGS of actinomycetes isolated from Thailand.</title>
        <authorList>
            <person name="Thawai C."/>
        </authorList>
    </citation>
    <scope>NUCLEOTIDE SEQUENCE [LARGE SCALE GENOMIC DNA]</scope>
    <source>
        <strain evidence="9 10">FMUSA5-5</strain>
    </source>
</reference>
<dbReference type="NCBIfam" id="TIGR01443">
    <property type="entry name" value="intein_Cterm"/>
    <property type="match status" value="1"/>
</dbReference>
<dbReference type="InterPro" id="IPR030616">
    <property type="entry name" value="Aur-like"/>
</dbReference>
<comment type="caution">
    <text evidence="9">The sequence shown here is derived from an EMBL/GenBank/DDBJ whole genome shotgun (WGS) entry which is preliminary data.</text>
</comment>
<dbReference type="PROSITE" id="PS50817">
    <property type="entry name" value="INTEIN_N_TER"/>
    <property type="match status" value="1"/>
</dbReference>
<feature type="region of interest" description="Disordered" evidence="6">
    <location>
        <begin position="504"/>
        <end position="573"/>
    </location>
</feature>
<dbReference type="InterPro" id="IPR003587">
    <property type="entry name" value="Hint_dom_N"/>
</dbReference>
<dbReference type="InterPro" id="IPR029112">
    <property type="entry name" value="Ntox27"/>
</dbReference>
<feature type="domain" description="Hint" evidence="8">
    <location>
        <begin position="1183"/>
        <end position="1277"/>
    </location>
</feature>
<dbReference type="InterPro" id="IPR030934">
    <property type="entry name" value="Intein_C"/>
</dbReference>
<dbReference type="SUPFAM" id="SSF51294">
    <property type="entry name" value="Hedgehog/intein (Hint) domain"/>
    <property type="match status" value="1"/>
</dbReference>
<dbReference type="Pfam" id="PF07591">
    <property type="entry name" value="PT-HINT"/>
    <property type="match status" value="1"/>
</dbReference>
<feature type="compositionally biased region" description="Basic and acidic residues" evidence="6">
    <location>
        <begin position="916"/>
        <end position="928"/>
    </location>
</feature>
<feature type="region of interest" description="Disordered" evidence="6">
    <location>
        <begin position="916"/>
        <end position="1000"/>
    </location>
</feature>
<dbReference type="InterPro" id="IPR006141">
    <property type="entry name" value="Intein_N"/>
</dbReference>
<evidence type="ECO:0000313" key="10">
    <source>
        <dbReference type="Proteomes" id="UP000696294"/>
    </source>
</evidence>
<dbReference type="EMBL" id="JAATEP010000053">
    <property type="protein sequence ID" value="NJP96687.1"/>
    <property type="molecule type" value="Genomic_DNA"/>
</dbReference>
<feature type="compositionally biased region" description="Basic and acidic residues" evidence="6">
    <location>
        <begin position="504"/>
        <end position="540"/>
    </location>
</feature>
<keyword evidence="5" id="KW-0067">ATP-binding</keyword>
<gene>
    <name evidence="9" type="ORF">HCN51_45915</name>
</gene>
<organism evidence="9 10">
    <name type="scientific">Nonomuraea composti</name>
    <dbReference type="NCBI Taxonomy" id="2720023"/>
    <lineage>
        <taxon>Bacteria</taxon>
        <taxon>Bacillati</taxon>
        <taxon>Actinomycetota</taxon>
        <taxon>Actinomycetes</taxon>
        <taxon>Streptosporangiales</taxon>
        <taxon>Streptosporangiaceae</taxon>
        <taxon>Nonomuraea</taxon>
    </lineage>
</organism>
<evidence type="ECO:0000313" key="9">
    <source>
        <dbReference type="EMBL" id="NJP96687.1"/>
    </source>
</evidence>
<feature type="compositionally biased region" description="Basic and acidic residues" evidence="6">
    <location>
        <begin position="550"/>
        <end position="560"/>
    </location>
</feature>
<dbReference type="Pfam" id="PF15531">
    <property type="entry name" value="Ntox27"/>
    <property type="match status" value="1"/>
</dbReference>
<evidence type="ECO:0000256" key="4">
    <source>
        <dbReference type="ARBA" id="ARBA00022777"/>
    </source>
</evidence>
<feature type="chain" id="PRO_5046442981" description="Hint domain-containing protein" evidence="7">
    <location>
        <begin position="23"/>
        <end position="1477"/>
    </location>
</feature>
<feature type="compositionally biased region" description="Basic and acidic residues" evidence="6">
    <location>
        <begin position="964"/>
        <end position="993"/>
    </location>
</feature>
<dbReference type="InterPro" id="IPR036844">
    <property type="entry name" value="Hint_dom_sf"/>
</dbReference>
<feature type="compositionally biased region" description="Basic and acidic residues" evidence="6">
    <location>
        <begin position="940"/>
        <end position="956"/>
    </location>
</feature>
<evidence type="ECO:0000256" key="3">
    <source>
        <dbReference type="ARBA" id="ARBA00022741"/>
    </source>
</evidence>
<keyword evidence="4" id="KW-0418">Kinase</keyword>
<dbReference type="RefSeq" id="WP_168018222.1">
    <property type="nucleotide sequence ID" value="NZ_JAATEP010000053.1"/>
</dbReference>
<evidence type="ECO:0000256" key="2">
    <source>
        <dbReference type="ARBA" id="ARBA00022679"/>
    </source>
</evidence>
<keyword evidence="10" id="KW-1185">Reference proteome</keyword>
<name>A0ABX1BK50_9ACTN</name>
<keyword evidence="1" id="KW-0723">Serine/threonine-protein kinase</keyword>
<evidence type="ECO:0000259" key="8">
    <source>
        <dbReference type="SMART" id="SM00306"/>
    </source>
</evidence>